<feature type="transmembrane region" description="Helical" evidence="1">
    <location>
        <begin position="134"/>
        <end position="157"/>
    </location>
</feature>
<dbReference type="EMBL" id="JACCBF010000001">
    <property type="protein sequence ID" value="NYD33592.1"/>
    <property type="molecule type" value="Genomic_DNA"/>
</dbReference>
<feature type="transmembrane region" description="Helical" evidence="1">
    <location>
        <begin position="91"/>
        <end position="113"/>
    </location>
</feature>
<evidence type="ECO:0000256" key="1">
    <source>
        <dbReference type="SAM" id="Phobius"/>
    </source>
</evidence>
<evidence type="ECO:0000313" key="2">
    <source>
        <dbReference type="EMBL" id="NYD33592.1"/>
    </source>
</evidence>
<feature type="transmembrane region" description="Helical" evidence="1">
    <location>
        <begin position="218"/>
        <end position="235"/>
    </location>
</feature>
<keyword evidence="1" id="KW-0472">Membrane</keyword>
<dbReference type="Proteomes" id="UP000582231">
    <property type="component" value="Unassembled WGS sequence"/>
</dbReference>
<dbReference type="Gene3D" id="1.20.120.1630">
    <property type="match status" value="1"/>
</dbReference>
<dbReference type="GO" id="GO:0016020">
    <property type="term" value="C:membrane"/>
    <property type="evidence" value="ECO:0007669"/>
    <property type="project" value="TreeGrafter"/>
</dbReference>
<keyword evidence="1" id="KW-0812">Transmembrane</keyword>
<protein>
    <submittedName>
        <fullName evidence="2">Steroid 5-alpha reductase family enzyme</fullName>
    </submittedName>
</protein>
<comment type="caution">
    <text evidence="2">The sequence shown here is derived from an EMBL/GenBank/DDBJ whole genome shotgun (WGS) entry which is preliminary data.</text>
</comment>
<accession>A0A852S495</accession>
<dbReference type="Pfam" id="PF06966">
    <property type="entry name" value="DUF1295"/>
    <property type="match status" value="1"/>
</dbReference>
<feature type="transmembrane region" description="Helical" evidence="1">
    <location>
        <begin position="7"/>
        <end position="27"/>
    </location>
</feature>
<proteinExistence type="predicted"/>
<evidence type="ECO:0000313" key="3">
    <source>
        <dbReference type="Proteomes" id="UP000582231"/>
    </source>
</evidence>
<dbReference type="AlphaFoldDB" id="A0A852S495"/>
<reference evidence="2 3" key="1">
    <citation type="submission" date="2020-07" db="EMBL/GenBank/DDBJ databases">
        <title>Sequencing the genomes of 1000 actinobacteria strains.</title>
        <authorList>
            <person name="Klenk H.-P."/>
        </authorList>
    </citation>
    <scope>NUCLEOTIDE SEQUENCE [LARGE SCALE GENOMIC DNA]</scope>
    <source>
        <strain evidence="2 3">DSM 19082</strain>
    </source>
</reference>
<sequence length="295" mass="33083">MSRGASLARVGLAYVIAFGVASAWLARGPDTRWLWLDGLIADLLATLVVFVASRIHHNSSFYDAYWSVLPPYLALWWWLAADVALDDARAWLVLGVIALWAVRLTANWVRTFPGLHHEDWRYPLVRERAGRLELLADLVGIHLVPTLQVFLGLVPAYVVLTRPGPGLRWLDGLALVLGVGAVLLELVADAQMHRFVQQRVPGQVMDRGLWGWSRHPNYFGEICFWWSLALFGIAASPADWWWLPVGGVAMVAMFLGASIPMMEQRSLARRPSYQDVVDRVPVLVPRPPSWARKPA</sequence>
<dbReference type="PROSITE" id="PS50244">
    <property type="entry name" value="S5A_REDUCTASE"/>
    <property type="match status" value="1"/>
</dbReference>
<feature type="transmembrane region" description="Helical" evidence="1">
    <location>
        <begin position="169"/>
        <end position="188"/>
    </location>
</feature>
<feature type="transmembrane region" description="Helical" evidence="1">
    <location>
        <begin position="64"/>
        <end position="85"/>
    </location>
</feature>
<organism evidence="2 3">
    <name type="scientific">Nocardioides kongjuensis</name>
    <dbReference type="NCBI Taxonomy" id="349522"/>
    <lineage>
        <taxon>Bacteria</taxon>
        <taxon>Bacillati</taxon>
        <taxon>Actinomycetota</taxon>
        <taxon>Actinomycetes</taxon>
        <taxon>Propionibacteriales</taxon>
        <taxon>Nocardioidaceae</taxon>
        <taxon>Nocardioides</taxon>
    </lineage>
</organism>
<feature type="transmembrane region" description="Helical" evidence="1">
    <location>
        <begin position="33"/>
        <end position="52"/>
    </location>
</feature>
<gene>
    <name evidence="2" type="ORF">BJ958_005138</name>
</gene>
<dbReference type="PANTHER" id="PTHR32251:SF23">
    <property type="entry name" value="3-OXO-5-ALPHA-STEROID 4-DEHYDROGENASE (DUF1295)"/>
    <property type="match status" value="1"/>
</dbReference>
<feature type="transmembrane region" description="Helical" evidence="1">
    <location>
        <begin position="241"/>
        <end position="262"/>
    </location>
</feature>
<keyword evidence="1" id="KW-1133">Transmembrane helix</keyword>
<dbReference type="InterPro" id="IPR010721">
    <property type="entry name" value="UstE-like"/>
</dbReference>
<keyword evidence="3" id="KW-1185">Reference proteome</keyword>
<dbReference type="RefSeq" id="WP_179729612.1">
    <property type="nucleotide sequence ID" value="NZ_BAABEF010000001.1"/>
</dbReference>
<dbReference type="PANTHER" id="PTHR32251">
    <property type="entry name" value="3-OXO-5-ALPHA-STEROID 4-DEHYDROGENASE"/>
    <property type="match status" value="1"/>
</dbReference>
<name>A0A852S495_9ACTN</name>